<dbReference type="AlphaFoldDB" id="A0A166VM47"/>
<reference evidence="1 2" key="1">
    <citation type="journal article" date="2016" name="Mol. Biol. Evol.">
        <title>Comparative Genomics of Early-Diverging Mushroom-Forming Fungi Provides Insights into the Origins of Lignocellulose Decay Capabilities.</title>
        <authorList>
            <person name="Nagy L.G."/>
            <person name="Riley R."/>
            <person name="Tritt A."/>
            <person name="Adam C."/>
            <person name="Daum C."/>
            <person name="Floudas D."/>
            <person name="Sun H."/>
            <person name="Yadav J.S."/>
            <person name="Pangilinan J."/>
            <person name="Larsson K.H."/>
            <person name="Matsuura K."/>
            <person name="Barry K."/>
            <person name="Labutti K."/>
            <person name="Kuo R."/>
            <person name="Ohm R.A."/>
            <person name="Bhattacharya S.S."/>
            <person name="Shirouzu T."/>
            <person name="Yoshinaga Y."/>
            <person name="Martin F.M."/>
            <person name="Grigoriev I.V."/>
            <person name="Hibbett D.S."/>
        </authorList>
    </citation>
    <scope>NUCLEOTIDE SEQUENCE [LARGE SCALE GENOMIC DNA]</scope>
    <source>
        <strain evidence="1 2">CBS 109695</strain>
    </source>
</reference>
<evidence type="ECO:0000313" key="2">
    <source>
        <dbReference type="Proteomes" id="UP000076532"/>
    </source>
</evidence>
<accession>A0A166VM47</accession>
<dbReference type="Proteomes" id="UP000076532">
    <property type="component" value="Unassembled WGS sequence"/>
</dbReference>
<proteinExistence type="predicted"/>
<name>A0A166VM47_9AGAM</name>
<evidence type="ECO:0000313" key="1">
    <source>
        <dbReference type="EMBL" id="KZP32871.1"/>
    </source>
</evidence>
<keyword evidence="2" id="KW-1185">Reference proteome</keyword>
<dbReference type="EMBL" id="KV417484">
    <property type="protein sequence ID" value="KZP32871.1"/>
    <property type="molecule type" value="Genomic_DNA"/>
</dbReference>
<protein>
    <submittedName>
        <fullName evidence="1">Uncharacterized protein</fullName>
    </submittedName>
</protein>
<organism evidence="1 2">
    <name type="scientific">Athelia psychrophila</name>
    <dbReference type="NCBI Taxonomy" id="1759441"/>
    <lineage>
        <taxon>Eukaryota</taxon>
        <taxon>Fungi</taxon>
        <taxon>Dikarya</taxon>
        <taxon>Basidiomycota</taxon>
        <taxon>Agaricomycotina</taxon>
        <taxon>Agaricomycetes</taxon>
        <taxon>Agaricomycetidae</taxon>
        <taxon>Atheliales</taxon>
        <taxon>Atheliaceae</taxon>
        <taxon>Athelia</taxon>
    </lineage>
</organism>
<gene>
    <name evidence="1" type="ORF">FIBSPDRAFT_434880</name>
</gene>
<sequence>MTAFSSHRLSQSNDSTFSRLSFLETFSMFIRYCTRRARACPRQPYKQLDTAIDSDGRILATVPATKVPERDEVVLPISASTPSCRRSRT</sequence>